<dbReference type="EMBL" id="JAUBOF010000026">
    <property type="protein sequence ID" value="MDM7488645.1"/>
    <property type="molecule type" value="Genomic_DNA"/>
</dbReference>
<keyword evidence="3" id="KW-1185">Reference proteome</keyword>
<reference evidence="2 3" key="1">
    <citation type="submission" date="2023-06" db="EMBL/GenBank/DDBJ databases">
        <title>Rhodococcus indonesiensis sp. nov a new member of the Rhodococcus ruber lineage isolated from a sediment of neutral hot spring.</title>
        <authorList>
            <person name="Kusuma A.B."/>
            <person name="Fenylestari G."/>
            <person name="Ammar F."/>
            <person name="Nouioui I."/>
            <person name="Goodfellow M."/>
        </authorList>
    </citation>
    <scope>NUCLEOTIDE SEQUENCE [LARGE SCALE GENOMIC DNA]</scope>
    <source>
        <strain evidence="2 3">CSLK01-03</strain>
    </source>
</reference>
<evidence type="ECO:0000256" key="1">
    <source>
        <dbReference type="SAM" id="MobiDB-lite"/>
    </source>
</evidence>
<protein>
    <recommendedName>
        <fullName evidence="4">Integral membrane protein</fullName>
    </recommendedName>
</protein>
<organism evidence="2 3">
    <name type="scientific">Rhodococcus indonesiensis</name>
    <dbReference type="NCBI Taxonomy" id="3055869"/>
    <lineage>
        <taxon>Bacteria</taxon>
        <taxon>Bacillati</taxon>
        <taxon>Actinomycetota</taxon>
        <taxon>Actinomycetes</taxon>
        <taxon>Mycobacteriales</taxon>
        <taxon>Nocardiaceae</taxon>
        <taxon>Rhodococcus</taxon>
    </lineage>
</organism>
<evidence type="ECO:0008006" key="4">
    <source>
        <dbReference type="Google" id="ProtNLM"/>
    </source>
</evidence>
<proteinExistence type="predicted"/>
<comment type="caution">
    <text evidence="2">The sequence shown here is derived from an EMBL/GenBank/DDBJ whole genome shotgun (WGS) entry which is preliminary data.</text>
</comment>
<evidence type="ECO:0000313" key="2">
    <source>
        <dbReference type="EMBL" id="MDM7488645.1"/>
    </source>
</evidence>
<name>A0ABT7RLY5_9NOCA</name>
<accession>A0ABT7RLY5</accession>
<dbReference type="Proteomes" id="UP001233164">
    <property type="component" value="Unassembled WGS sequence"/>
</dbReference>
<evidence type="ECO:0000313" key="3">
    <source>
        <dbReference type="Proteomes" id="UP001233164"/>
    </source>
</evidence>
<sequence length="334" mass="36905">MHGTATRGREDDVALALEKDRLVFEFPEVHAAARMAVSFHRTLRVPDDGNTYPLPPGLGRFPLRAVAELDEAALPPSRRSHGGLVMPMWQSEACWLGFESRYPFLVKVGAGDVDALTGEPWSPEPDFEREDYLEVPAQPWLDGYVVAQGRVRQFVAMPLGSGYSVEEQLRSGPARGGIRVAACPMRAQRWEERAEFDSRRPLHAFAPAPAMGLGAGGSVDQGVATPVESHDAWDLDHRSVVEVRLVNSEQWRALTDEDPPTRPLAASDYTARGFPWFELYDETVARQGAAPLADVDTVADVGRRREESLPDNETVTVPEPVRIRPAPREPGRRG</sequence>
<gene>
    <name evidence="2" type="ORF">QT969_10120</name>
</gene>
<feature type="region of interest" description="Disordered" evidence="1">
    <location>
        <begin position="302"/>
        <end position="334"/>
    </location>
</feature>